<evidence type="ECO:0000313" key="3">
    <source>
        <dbReference type="Proteomes" id="UP000198816"/>
    </source>
</evidence>
<evidence type="ECO:0000313" key="2">
    <source>
        <dbReference type="EMBL" id="SDX14313.1"/>
    </source>
</evidence>
<dbReference type="STRING" id="1058.SAMN05421783_11524"/>
<name>A0A1H2Z9Y4_THIRO</name>
<dbReference type="Proteomes" id="UP000198816">
    <property type="component" value="Unassembled WGS sequence"/>
</dbReference>
<dbReference type="AlphaFoldDB" id="A0A1H2Z9Y4"/>
<protein>
    <submittedName>
        <fullName evidence="2">Uncharacterized protein</fullName>
    </submittedName>
</protein>
<gene>
    <name evidence="2" type="ORF">SAMN05421783_11524</name>
</gene>
<evidence type="ECO:0000256" key="1">
    <source>
        <dbReference type="SAM" id="MobiDB-lite"/>
    </source>
</evidence>
<feature type="region of interest" description="Disordered" evidence="1">
    <location>
        <begin position="145"/>
        <end position="174"/>
    </location>
</feature>
<dbReference type="OrthoDB" id="5758636at2"/>
<accession>A0A1H2Z9Y4</accession>
<proteinExistence type="predicted"/>
<dbReference type="RefSeq" id="WP_093034087.1">
    <property type="nucleotide sequence ID" value="NZ_FNNZ01000015.1"/>
</dbReference>
<organism evidence="2 3">
    <name type="scientific">Thiocapsa roseopersicina</name>
    <dbReference type="NCBI Taxonomy" id="1058"/>
    <lineage>
        <taxon>Bacteria</taxon>
        <taxon>Pseudomonadati</taxon>
        <taxon>Pseudomonadota</taxon>
        <taxon>Gammaproteobacteria</taxon>
        <taxon>Chromatiales</taxon>
        <taxon>Chromatiaceae</taxon>
        <taxon>Thiocapsa</taxon>
    </lineage>
</organism>
<keyword evidence="3" id="KW-1185">Reference proteome</keyword>
<sequence length="307" mass="33692">MQPPSSVLIEGAIGTGYDSNPAQSSDGSGLFFADVALSLAGQMDRRMSGLDWRLDAWYQDYEGPDDIGRVAATGIWQRTLERIPGALAVSTEAVLYRDEIIPTDSRHELAVLGRFDRILTPRLDLMSFGELRWLDFLDPAYPWEGRPGPGRTGPSRAGSSGGAHSATPSEWGGGVKHREDWLASLGVEGRWHLSADASGALALSCARNSSSIVPDGYDACAADLSFTLMPAPRWQARIDAGWYRTDYERTRSGFRRQDTGYALGASLQWTAGPGEVLCELRWLENQSDLAIKSFQQTVTRCGLVWRF</sequence>
<reference evidence="3" key="1">
    <citation type="submission" date="2016-10" db="EMBL/GenBank/DDBJ databases">
        <authorList>
            <person name="Varghese N."/>
            <person name="Submissions S."/>
        </authorList>
    </citation>
    <scope>NUCLEOTIDE SEQUENCE [LARGE SCALE GENOMIC DNA]</scope>
    <source>
        <strain evidence="3">DSM 217</strain>
    </source>
</reference>
<feature type="compositionally biased region" description="Low complexity" evidence="1">
    <location>
        <begin position="152"/>
        <end position="169"/>
    </location>
</feature>
<dbReference type="EMBL" id="FNNZ01000015">
    <property type="protein sequence ID" value="SDX14313.1"/>
    <property type="molecule type" value="Genomic_DNA"/>
</dbReference>